<evidence type="ECO:0000313" key="3">
    <source>
        <dbReference type="Proteomes" id="UP000094527"/>
    </source>
</evidence>
<gene>
    <name evidence="2" type="ORF">Ocin01_12251</name>
</gene>
<organism evidence="2 3">
    <name type="scientific">Orchesella cincta</name>
    <name type="common">Springtail</name>
    <name type="synonym">Podura cincta</name>
    <dbReference type="NCBI Taxonomy" id="48709"/>
    <lineage>
        <taxon>Eukaryota</taxon>
        <taxon>Metazoa</taxon>
        <taxon>Ecdysozoa</taxon>
        <taxon>Arthropoda</taxon>
        <taxon>Hexapoda</taxon>
        <taxon>Collembola</taxon>
        <taxon>Entomobryomorpha</taxon>
        <taxon>Entomobryoidea</taxon>
        <taxon>Orchesellidae</taxon>
        <taxon>Orchesellinae</taxon>
        <taxon>Orchesella</taxon>
    </lineage>
</organism>
<comment type="caution">
    <text evidence="2">The sequence shown here is derived from an EMBL/GenBank/DDBJ whole genome shotgun (WGS) entry which is preliminary data.</text>
</comment>
<evidence type="ECO:0000313" key="2">
    <source>
        <dbReference type="EMBL" id="ODM94430.1"/>
    </source>
</evidence>
<feature type="transmembrane region" description="Helical" evidence="1">
    <location>
        <begin position="30"/>
        <end position="53"/>
    </location>
</feature>
<protein>
    <submittedName>
        <fullName evidence="2">Uncharacterized protein</fullName>
    </submittedName>
</protein>
<keyword evidence="1" id="KW-0472">Membrane</keyword>
<feature type="transmembrane region" description="Helical" evidence="1">
    <location>
        <begin position="6"/>
        <end position="23"/>
    </location>
</feature>
<dbReference type="AlphaFoldDB" id="A0A1D2MMY6"/>
<keyword evidence="3" id="KW-1185">Reference proteome</keyword>
<sequence>MIGELIIPIFLLILAVVLLLGALKNSAEKIRLWLILWIVFIIICVVFQVFNIWSHQAVNPRTGSSLVGFLLFIYQIWVVYAYLTELRCGPAGLTYCPTQITV</sequence>
<dbReference type="Proteomes" id="UP000094527">
    <property type="component" value="Unassembled WGS sequence"/>
</dbReference>
<name>A0A1D2MMY6_ORCCI</name>
<keyword evidence="1" id="KW-1133">Transmembrane helix</keyword>
<proteinExistence type="predicted"/>
<keyword evidence="1" id="KW-0812">Transmembrane</keyword>
<dbReference type="OMA" id="CISPRIG"/>
<feature type="transmembrane region" description="Helical" evidence="1">
    <location>
        <begin position="65"/>
        <end position="83"/>
    </location>
</feature>
<evidence type="ECO:0000256" key="1">
    <source>
        <dbReference type="SAM" id="Phobius"/>
    </source>
</evidence>
<accession>A0A1D2MMY6</accession>
<dbReference type="OrthoDB" id="10535344at2759"/>
<dbReference type="EMBL" id="LJIJ01000806">
    <property type="protein sequence ID" value="ODM94430.1"/>
    <property type="molecule type" value="Genomic_DNA"/>
</dbReference>
<reference evidence="2 3" key="1">
    <citation type="journal article" date="2016" name="Genome Biol. Evol.">
        <title>Gene Family Evolution Reflects Adaptation to Soil Environmental Stressors in the Genome of the Collembolan Orchesella cincta.</title>
        <authorList>
            <person name="Faddeeva-Vakhrusheva A."/>
            <person name="Derks M.F."/>
            <person name="Anvar S.Y."/>
            <person name="Agamennone V."/>
            <person name="Suring W."/>
            <person name="Smit S."/>
            <person name="van Straalen N.M."/>
            <person name="Roelofs D."/>
        </authorList>
    </citation>
    <scope>NUCLEOTIDE SEQUENCE [LARGE SCALE GENOMIC DNA]</scope>
    <source>
        <tissue evidence="2">Mixed pool</tissue>
    </source>
</reference>